<evidence type="ECO:0000256" key="7">
    <source>
        <dbReference type="ARBA" id="ARBA00032230"/>
    </source>
</evidence>
<dbReference type="SUPFAM" id="SSF74650">
    <property type="entry name" value="Galactose mutarotase-like"/>
    <property type="match status" value="1"/>
</dbReference>
<dbReference type="SUPFAM" id="SSF51445">
    <property type="entry name" value="(Trans)glycosidases"/>
    <property type="match status" value="1"/>
</dbReference>
<evidence type="ECO:0000256" key="1">
    <source>
        <dbReference type="ARBA" id="ARBA00001412"/>
    </source>
</evidence>
<evidence type="ECO:0000256" key="2">
    <source>
        <dbReference type="ARBA" id="ARBA00007401"/>
    </source>
</evidence>
<dbReference type="InterPro" id="IPR011013">
    <property type="entry name" value="Gal_mutarotase_sf_dom"/>
</dbReference>
<comment type="caution">
    <text evidence="9">The sequence shown here is derived from an EMBL/GenBank/DDBJ whole genome shotgun (WGS) entry which is preliminary data.</text>
</comment>
<proteinExistence type="inferred from homology"/>
<dbReference type="Gene3D" id="2.70.98.10">
    <property type="match status" value="1"/>
</dbReference>
<dbReference type="Gene3D" id="3.20.20.80">
    <property type="entry name" value="Glycosidases"/>
    <property type="match status" value="1"/>
</dbReference>
<dbReference type="Pfam" id="PF02929">
    <property type="entry name" value="Bgal_small_N"/>
    <property type="match status" value="1"/>
</dbReference>
<dbReference type="InterPro" id="IPR036156">
    <property type="entry name" value="Beta-gal/glucu_dom_sf"/>
</dbReference>
<dbReference type="InterPro" id="IPR006103">
    <property type="entry name" value="Glyco_hydro_2_cat"/>
</dbReference>
<dbReference type="InterPro" id="IPR006104">
    <property type="entry name" value="Glyco_hydro_2_N"/>
</dbReference>
<dbReference type="Proteomes" id="UP001597183">
    <property type="component" value="Unassembled WGS sequence"/>
</dbReference>
<evidence type="ECO:0000313" key="9">
    <source>
        <dbReference type="EMBL" id="MFD1374250.1"/>
    </source>
</evidence>
<dbReference type="SUPFAM" id="SSF49303">
    <property type="entry name" value="beta-Galactosidase/glucuronidase domain"/>
    <property type="match status" value="2"/>
</dbReference>
<sequence>MTEISPETGTDLDYITAVGPSEGTLPPRASTPVTTADRVDLNGTWQFRLSRSAVEAERRELAPDSGDWKDIQVPGHWQLQGFGDPWYTNADYPFPVDPPRVPATNPTGDYRNEFIWDKPVEGRRWVMRFEGIESIGRIRLNGVLLGITRGSRLEQDFDVTDHLVPGANLLEVRVHQWSAQSYLEDQDMWWLPGIFRGVSLLERPDGEIGDLFVRADYDADTGAGTLHVETTAPAWISCPELGVTGRLTGETIDLASVDPWTAETPRLYTVTVVRAEETRTLRAGFRRVEVRDGNLLVNGRAVQLRGVNHHEFHPERGRAVTPADLEANIRTMKQHNVNALRTSHYPPSAHLLDLCDEYGLWVLDECDIETHGFLHQDEEHGEWTAPWKSNPSADVSWKPAYLDRMRRMVERDKNHPSIIIWSLGNEAGNGENFAAMAAYARRRDGTRPIHYIDDVACEYVDIFGQMYTEFARLDEIGRRVDRIDPTATADTAQDIARRKLPYIITEFGHAMGNGPGGLLDYRELFEKYDRCQGGFIWEWRDQGLARPLPDGRIEYTYGGDFGEPVHDDTFSIDGLVFPDGSPSPGLLEFKAVFAPIRITVATAGDTVHIRNLRDFAALDDVEFRWTVAFDGVEEASGVLDVPALPAGESATVLIPETPQREGECVVTVTAVTRAASRWAGAGHEIAFGQAAGQRLNPAPATVPSPGLTPVDATRTASITLGPARFDAESGALTALGGLAFTTPPRLDLWRAPTSNDLQVGQDTSAARRWLKANLHALDHTTLSVERAGDQIRVLTRVAPLARSFGVHVDALWSLTEDPEEVRLQLTATPFGAWPYTWPRIGLRFAVPAAYDSVTWYGYGPGERYPDTRSATRLGLWSSSVTDLQTPYVVPQENGARGGLRHLSTTGGVLRLEVAAESEFGFTARPWTSEELTAARHHWELVPGPETVFTLDIAHDGIGSAACGPLPLPADRLFPRATQLRARLRTVRS</sequence>
<dbReference type="InterPro" id="IPR023230">
    <property type="entry name" value="Glyco_hydro_2_CS"/>
</dbReference>
<dbReference type="InterPro" id="IPR004199">
    <property type="entry name" value="B-gal_small/dom_5"/>
</dbReference>
<dbReference type="InterPro" id="IPR006101">
    <property type="entry name" value="Glyco_hydro_2"/>
</dbReference>
<dbReference type="PANTHER" id="PTHR46323">
    <property type="entry name" value="BETA-GALACTOSIDASE"/>
    <property type="match status" value="1"/>
</dbReference>
<evidence type="ECO:0000313" key="10">
    <source>
        <dbReference type="Proteomes" id="UP001597183"/>
    </source>
</evidence>
<dbReference type="Gene3D" id="2.60.40.10">
    <property type="entry name" value="Immunoglobulins"/>
    <property type="match status" value="2"/>
</dbReference>
<feature type="domain" description="Beta galactosidase small chain/" evidence="8">
    <location>
        <begin position="719"/>
        <end position="984"/>
    </location>
</feature>
<dbReference type="RefSeq" id="WP_317794153.1">
    <property type="nucleotide sequence ID" value="NZ_AP028461.1"/>
</dbReference>
<dbReference type="SUPFAM" id="SSF49785">
    <property type="entry name" value="Galactose-binding domain-like"/>
    <property type="match status" value="1"/>
</dbReference>
<dbReference type="InterPro" id="IPR023232">
    <property type="entry name" value="Glyco_hydro_2_AS"/>
</dbReference>
<evidence type="ECO:0000259" key="8">
    <source>
        <dbReference type="SMART" id="SM01038"/>
    </source>
</evidence>
<dbReference type="InterPro" id="IPR014718">
    <property type="entry name" value="GH-type_carb-bd"/>
</dbReference>
<evidence type="ECO:0000256" key="3">
    <source>
        <dbReference type="ARBA" id="ARBA00012756"/>
    </source>
</evidence>
<dbReference type="PROSITE" id="PS00608">
    <property type="entry name" value="GLYCOSYL_HYDROL_F2_2"/>
    <property type="match status" value="1"/>
</dbReference>
<reference evidence="10" key="1">
    <citation type="journal article" date="2019" name="Int. J. Syst. Evol. Microbiol.">
        <title>The Global Catalogue of Microorganisms (GCM) 10K type strain sequencing project: providing services to taxonomists for standard genome sequencing and annotation.</title>
        <authorList>
            <consortium name="The Broad Institute Genomics Platform"/>
            <consortium name="The Broad Institute Genome Sequencing Center for Infectious Disease"/>
            <person name="Wu L."/>
            <person name="Ma J."/>
        </authorList>
    </citation>
    <scope>NUCLEOTIDE SEQUENCE [LARGE SCALE GENOMIC DNA]</scope>
    <source>
        <strain evidence="10">CCM 7526</strain>
    </source>
</reference>
<dbReference type="PROSITE" id="PS00719">
    <property type="entry name" value="GLYCOSYL_HYDROL_F2_1"/>
    <property type="match status" value="1"/>
</dbReference>
<dbReference type="InterPro" id="IPR017853">
    <property type="entry name" value="GH"/>
</dbReference>
<evidence type="ECO:0000256" key="6">
    <source>
        <dbReference type="ARBA" id="ARBA00023295"/>
    </source>
</evidence>
<dbReference type="PRINTS" id="PR00132">
    <property type="entry name" value="GLHYDRLASE2"/>
</dbReference>
<dbReference type="Pfam" id="PF16353">
    <property type="entry name" value="LacZ_4"/>
    <property type="match status" value="1"/>
</dbReference>
<evidence type="ECO:0000256" key="5">
    <source>
        <dbReference type="ARBA" id="ARBA00022801"/>
    </source>
</evidence>
<dbReference type="GO" id="GO:0016787">
    <property type="term" value="F:hydrolase activity"/>
    <property type="evidence" value="ECO:0007669"/>
    <property type="project" value="UniProtKB-KW"/>
</dbReference>
<gene>
    <name evidence="9" type="ORF">ACFQ5G_53735</name>
</gene>
<accession>A0ABW4AVJ0</accession>
<protein>
    <recommendedName>
        <fullName evidence="4">Beta-galactosidase</fullName>
        <ecNumber evidence="3">3.2.1.23</ecNumber>
    </recommendedName>
    <alternativeName>
        <fullName evidence="7">Lactase</fullName>
    </alternativeName>
</protein>
<dbReference type="PANTHER" id="PTHR46323:SF2">
    <property type="entry name" value="BETA-GALACTOSIDASE"/>
    <property type="match status" value="1"/>
</dbReference>
<keyword evidence="6" id="KW-0326">Glycosidase</keyword>
<dbReference type="Pfam" id="PF02836">
    <property type="entry name" value="Glyco_hydro_2_C"/>
    <property type="match status" value="1"/>
</dbReference>
<dbReference type="Pfam" id="PF02837">
    <property type="entry name" value="Glyco_hydro_2_N"/>
    <property type="match status" value="1"/>
</dbReference>
<keyword evidence="10" id="KW-1185">Reference proteome</keyword>
<dbReference type="InterPro" id="IPR032312">
    <property type="entry name" value="LacZ_4"/>
</dbReference>
<dbReference type="Gene3D" id="2.60.120.260">
    <property type="entry name" value="Galactose-binding domain-like"/>
    <property type="match status" value="1"/>
</dbReference>
<dbReference type="InterPro" id="IPR013783">
    <property type="entry name" value="Ig-like_fold"/>
</dbReference>
<dbReference type="EMBL" id="JBHTMK010000079">
    <property type="protein sequence ID" value="MFD1374250.1"/>
    <property type="molecule type" value="Genomic_DNA"/>
</dbReference>
<evidence type="ECO:0000256" key="4">
    <source>
        <dbReference type="ARBA" id="ARBA00013303"/>
    </source>
</evidence>
<keyword evidence="5 9" id="KW-0378">Hydrolase</keyword>
<dbReference type="InterPro" id="IPR050347">
    <property type="entry name" value="Bact_Beta-galactosidase"/>
</dbReference>
<dbReference type="EC" id="3.2.1.23" evidence="3"/>
<name>A0ABW4AVJ0_9ACTN</name>
<dbReference type="InterPro" id="IPR008979">
    <property type="entry name" value="Galactose-bd-like_sf"/>
</dbReference>
<organism evidence="9 10">
    <name type="scientific">Actinoplanes sichuanensis</name>
    <dbReference type="NCBI Taxonomy" id="512349"/>
    <lineage>
        <taxon>Bacteria</taxon>
        <taxon>Bacillati</taxon>
        <taxon>Actinomycetota</taxon>
        <taxon>Actinomycetes</taxon>
        <taxon>Micromonosporales</taxon>
        <taxon>Micromonosporaceae</taxon>
        <taxon>Actinoplanes</taxon>
    </lineage>
</organism>
<dbReference type="SMART" id="SM01038">
    <property type="entry name" value="Bgal_small_N"/>
    <property type="match status" value="1"/>
</dbReference>
<comment type="catalytic activity">
    <reaction evidence="1">
        <text>Hydrolysis of terminal non-reducing beta-D-galactose residues in beta-D-galactosides.</text>
        <dbReference type="EC" id="3.2.1.23"/>
    </reaction>
</comment>
<comment type="similarity">
    <text evidence="2">Belongs to the glycosyl hydrolase 2 family.</text>
</comment>